<keyword evidence="8" id="KW-1185">Reference proteome</keyword>
<dbReference type="FunFam" id="1.20.1260.100:FF:000001">
    <property type="entry name" value="translocator protein 2"/>
    <property type="match status" value="1"/>
</dbReference>
<name>A0A0U3PI88_9HYPH</name>
<comment type="subcellular location">
    <subcellularLocation>
        <location evidence="1">Membrane</location>
        <topology evidence="1">Multi-pass membrane protein</topology>
    </subcellularLocation>
</comment>
<protein>
    <submittedName>
        <fullName evidence="7">Sensor histidine kinase</fullName>
    </submittedName>
</protein>
<keyword evidence="3 6" id="KW-0812">Transmembrane</keyword>
<dbReference type="GO" id="GO:0016020">
    <property type="term" value="C:membrane"/>
    <property type="evidence" value="ECO:0007669"/>
    <property type="project" value="UniProtKB-SubCell"/>
</dbReference>
<evidence type="ECO:0000256" key="6">
    <source>
        <dbReference type="SAM" id="Phobius"/>
    </source>
</evidence>
<keyword evidence="4 6" id="KW-1133">Transmembrane helix</keyword>
<organism evidence="7 8">
    <name type="scientific">Pannonibacter phragmitetus</name>
    <dbReference type="NCBI Taxonomy" id="121719"/>
    <lineage>
        <taxon>Bacteria</taxon>
        <taxon>Pseudomonadati</taxon>
        <taxon>Pseudomonadota</taxon>
        <taxon>Alphaproteobacteria</taxon>
        <taxon>Hyphomicrobiales</taxon>
        <taxon>Stappiaceae</taxon>
        <taxon>Pannonibacter</taxon>
    </lineage>
</organism>
<dbReference type="CDD" id="cd15904">
    <property type="entry name" value="TSPO_MBR"/>
    <property type="match status" value="1"/>
</dbReference>
<sequence length="153" mass="16509">MTRKPSLPLLAVFLLVSAGGGLLIGATNLPGEWYADLAKPSFTPPNWLFAPAWTLLYILIGIAGWRSFGAGAGSTLFRLWALQMVLNFAWSPTVFTLHRLDAGLGIILALLASILAFIGVGWRRDRLAALLFVPYAAWVGFATALNLALVQLN</sequence>
<dbReference type="GO" id="GO:0016301">
    <property type="term" value="F:kinase activity"/>
    <property type="evidence" value="ECO:0007669"/>
    <property type="project" value="UniProtKB-KW"/>
</dbReference>
<proteinExistence type="inferred from homology"/>
<evidence type="ECO:0000256" key="3">
    <source>
        <dbReference type="ARBA" id="ARBA00022692"/>
    </source>
</evidence>
<gene>
    <name evidence="7" type="ORF">APZ00_07595</name>
</gene>
<dbReference type="RefSeq" id="WP_058898558.1">
    <property type="nucleotide sequence ID" value="NZ_CM011124.1"/>
</dbReference>
<accession>A0A0U3PI88</accession>
<feature type="transmembrane region" description="Helical" evidence="6">
    <location>
        <begin position="47"/>
        <end position="65"/>
    </location>
</feature>
<dbReference type="KEGG" id="pphr:APZ00_07595"/>
<dbReference type="GO" id="GO:0033013">
    <property type="term" value="P:tetrapyrrole metabolic process"/>
    <property type="evidence" value="ECO:0007669"/>
    <property type="project" value="UniProtKB-ARBA"/>
</dbReference>
<feature type="transmembrane region" description="Helical" evidence="6">
    <location>
        <begin position="77"/>
        <end position="97"/>
    </location>
</feature>
<evidence type="ECO:0000256" key="1">
    <source>
        <dbReference type="ARBA" id="ARBA00004141"/>
    </source>
</evidence>
<evidence type="ECO:0000256" key="5">
    <source>
        <dbReference type="ARBA" id="ARBA00023136"/>
    </source>
</evidence>
<keyword evidence="7" id="KW-0418">Kinase</keyword>
<dbReference type="PANTHER" id="PTHR10057">
    <property type="entry name" value="PERIPHERAL-TYPE BENZODIAZEPINE RECEPTOR"/>
    <property type="match status" value="1"/>
</dbReference>
<dbReference type="InterPro" id="IPR004307">
    <property type="entry name" value="TspO_MBR"/>
</dbReference>
<dbReference type="Proteomes" id="UP000064921">
    <property type="component" value="Chromosome"/>
</dbReference>
<evidence type="ECO:0000256" key="4">
    <source>
        <dbReference type="ARBA" id="ARBA00022989"/>
    </source>
</evidence>
<dbReference type="STRING" id="121719.APZ00_07595"/>
<dbReference type="Pfam" id="PF03073">
    <property type="entry name" value="TspO_MBR"/>
    <property type="match status" value="1"/>
</dbReference>
<comment type="similarity">
    <text evidence="2">Belongs to the TspO/BZRP family.</text>
</comment>
<keyword evidence="5 6" id="KW-0472">Membrane</keyword>
<dbReference type="eggNOG" id="COG3476">
    <property type="taxonomic scope" value="Bacteria"/>
</dbReference>
<dbReference type="Gene3D" id="1.20.1260.100">
    <property type="entry name" value="TspO/MBR protein"/>
    <property type="match status" value="1"/>
</dbReference>
<evidence type="ECO:0000313" key="7">
    <source>
        <dbReference type="EMBL" id="ALV26957.1"/>
    </source>
</evidence>
<feature type="transmembrane region" description="Helical" evidence="6">
    <location>
        <begin position="129"/>
        <end position="150"/>
    </location>
</feature>
<feature type="transmembrane region" description="Helical" evidence="6">
    <location>
        <begin position="103"/>
        <end position="122"/>
    </location>
</feature>
<keyword evidence="7" id="KW-0808">Transferase</keyword>
<dbReference type="PIRSF" id="PIRSF005859">
    <property type="entry name" value="PBR"/>
    <property type="match status" value="1"/>
</dbReference>
<evidence type="ECO:0000313" key="8">
    <source>
        <dbReference type="Proteomes" id="UP000064921"/>
    </source>
</evidence>
<reference evidence="7 8" key="1">
    <citation type="submission" date="2015-10" db="EMBL/GenBank/DDBJ databases">
        <title>The world's first case of liver abscess caused by Pannonibacter phragmitetus.</title>
        <authorList>
            <person name="Ming D."/>
            <person name="Wang M."/>
            <person name="Zhou Y."/>
            <person name="Jiang T."/>
            <person name="Hu S."/>
        </authorList>
    </citation>
    <scope>NUCLEOTIDE SEQUENCE [LARGE SCALE GENOMIC DNA]</scope>
    <source>
        <strain evidence="7 8">31801</strain>
    </source>
</reference>
<dbReference type="EMBL" id="CP013068">
    <property type="protein sequence ID" value="ALV26957.1"/>
    <property type="molecule type" value="Genomic_DNA"/>
</dbReference>
<dbReference type="PANTHER" id="PTHR10057:SF0">
    <property type="entry name" value="TRANSLOCATOR PROTEIN"/>
    <property type="match status" value="1"/>
</dbReference>
<dbReference type="AlphaFoldDB" id="A0A0U3PI88"/>
<evidence type="ECO:0000256" key="2">
    <source>
        <dbReference type="ARBA" id="ARBA00007524"/>
    </source>
</evidence>
<dbReference type="InterPro" id="IPR038330">
    <property type="entry name" value="TspO/MBR-related_sf"/>
</dbReference>